<organism evidence="2 3">
    <name type="scientific">Puccinia coronata f. sp. avenae</name>
    <dbReference type="NCBI Taxonomy" id="200324"/>
    <lineage>
        <taxon>Eukaryota</taxon>
        <taxon>Fungi</taxon>
        <taxon>Dikarya</taxon>
        <taxon>Basidiomycota</taxon>
        <taxon>Pucciniomycotina</taxon>
        <taxon>Pucciniomycetes</taxon>
        <taxon>Pucciniales</taxon>
        <taxon>Pucciniaceae</taxon>
        <taxon>Puccinia</taxon>
    </lineage>
</organism>
<dbReference type="AlphaFoldDB" id="A0A2N5W1A6"/>
<evidence type="ECO:0000313" key="2">
    <source>
        <dbReference type="EMBL" id="PLW55972.1"/>
    </source>
</evidence>
<dbReference type="EMBL" id="PGCJ01000026">
    <property type="protein sequence ID" value="PLW55972.1"/>
    <property type="molecule type" value="Genomic_DNA"/>
</dbReference>
<keyword evidence="3" id="KW-1185">Reference proteome</keyword>
<feature type="region of interest" description="Disordered" evidence="1">
    <location>
        <begin position="144"/>
        <end position="175"/>
    </location>
</feature>
<comment type="caution">
    <text evidence="2">The sequence shown here is derived from an EMBL/GenBank/DDBJ whole genome shotgun (WGS) entry which is preliminary data.</text>
</comment>
<evidence type="ECO:0000313" key="3">
    <source>
        <dbReference type="Proteomes" id="UP000235388"/>
    </source>
</evidence>
<evidence type="ECO:0000256" key="1">
    <source>
        <dbReference type="SAM" id="MobiDB-lite"/>
    </source>
</evidence>
<reference evidence="2 3" key="1">
    <citation type="submission" date="2017-11" db="EMBL/GenBank/DDBJ databases">
        <title>De novo assembly and phasing of dikaryotic genomes from two isolates of Puccinia coronata f. sp. avenae, the causal agent of oat crown rust.</title>
        <authorList>
            <person name="Miller M.E."/>
            <person name="Zhang Y."/>
            <person name="Omidvar V."/>
            <person name="Sperschneider J."/>
            <person name="Schwessinger B."/>
            <person name="Raley C."/>
            <person name="Palmer J.M."/>
            <person name="Garnica D."/>
            <person name="Upadhyaya N."/>
            <person name="Rathjen J."/>
            <person name="Taylor J.M."/>
            <person name="Park R.F."/>
            <person name="Dodds P.N."/>
            <person name="Hirsch C.D."/>
            <person name="Kianian S.F."/>
            <person name="Figueroa M."/>
        </authorList>
    </citation>
    <scope>NUCLEOTIDE SEQUENCE [LARGE SCALE GENOMIC DNA]</scope>
    <source>
        <strain evidence="2">12NC29</strain>
    </source>
</reference>
<proteinExistence type="predicted"/>
<accession>A0A2N5W1A6</accession>
<protein>
    <submittedName>
        <fullName evidence="2">Uncharacterized protein</fullName>
    </submittedName>
</protein>
<gene>
    <name evidence="2" type="ORF">PCANC_03007</name>
</gene>
<sequence length="175" mass="19931">MEVLNRHSCHKKVIHGVEPPKLPYFRQSCQLHAPDPPYCQSFIAPSRHPPSKPAKAAITWNPAYIRGPELPRQPLFFNFMAAYRYSPTSGYGSTLIRGEAEIIALSLSSRDNWSWSQQLGLYPHQGTCDQPNLIRVQTDAYEDATNPLRETYPYEGTTDRRSQTHPYEGTTNRPS</sequence>
<dbReference type="Proteomes" id="UP000235388">
    <property type="component" value="Unassembled WGS sequence"/>
</dbReference>
<name>A0A2N5W1A6_9BASI</name>